<dbReference type="Pfam" id="PF13445">
    <property type="entry name" value="zf-RING_UBOX"/>
    <property type="match status" value="1"/>
</dbReference>
<dbReference type="PROSITE" id="PS50089">
    <property type="entry name" value="ZF_RING_2"/>
    <property type="match status" value="1"/>
</dbReference>
<feature type="domain" description="RING-type" evidence="6">
    <location>
        <begin position="10"/>
        <end position="53"/>
    </location>
</feature>
<dbReference type="EMBL" id="JAMYWD010000008">
    <property type="protein sequence ID" value="KAJ4964516.1"/>
    <property type="molecule type" value="Genomic_DNA"/>
</dbReference>
<dbReference type="InterPro" id="IPR038896">
    <property type="entry name" value="RNF170"/>
</dbReference>
<feature type="transmembrane region" description="Helical" evidence="5">
    <location>
        <begin position="160"/>
        <end position="181"/>
    </location>
</feature>
<dbReference type="PANTHER" id="PTHR22894:SF5">
    <property type="entry name" value="RING-TYPE DOMAIN-CONTAINING PROTEIN"/>
    <property type="match status" value="1"/>
</dbReference>
<evidence type="ECO:0000256" key="3">
    <source>
        <dbReference type="ARBA" id="ARBA00022833"/>
    </source>
</evidence>
<dbReference type="SUPFAM" id="SSF57850">
    <property type="entry name" value="RING/U-box"/>
    <property type="match status" value="1"/>
</dbReference>
<dbReference type="PROSITE" id="PS00518">
    <property type="entry name" value="ZF_RING_1"/>
    <property type="match status" value="1"/>
</dbReference>
<dbReference type="InterPro" id="IPR027370">
    <property type="entry name" value="Znf-RING_euk"/>
</dbReference>
<dbReference type="GO" id="GO:0008270">
    <property type="term" value="F:zinc ion binding"/>
    <property type="evidence" value="ECO:0007669"/>
    <property type="project" value="UniProtKB-KW"/>
</dbReference>
<gene>
    <name evidence="7" type="ORF">NE237_024455</name>
</gene>
<evidence type="ECO:0000256" key="4">
    <source>
        <dbReference type="PROSITE-ProRule" id="PRU00175"/>
    </source>
</evidence>
<dbReference type="PANTHER" id="PTHR22894">
    <property type="entry name" value="RING-TYPE DOMAIN-CONTAINING PROTEIN"/>
    <property type="match status" value="1"/>
</dbReference>
<dbReference type="CDD" id="cd16539">
    <property type="entry name" value="RING-HC_RNF113A_B"/>
    <property type="match status" value="1"/>
</dbReference>
<dbReference type="SMART" id="SM00184">
    <property type="entry name" value="RING"/>
    <property type="match status" value="1"/>
</dbReference>
<dbReference type="InterPro" id="IPR001841">
    <property type="entry name" value="Znf_RING"/>
</dbReference>
<keyword evidence="1" id="KW-0479">Metal-binding</keyword>
<evidence type="ECO:0000313" key="7">
    <source>
        <dbReference type="EMBL" id="KAJ4964516.1"/>
    </source>
</evidence>
<keyword evidence="8" id="KW-1185">Reference proteome</keyword>
<evidence type="ECO:0000256" key="5">
    <source>
        <dbReference type="SAM" id="Phobius"/>
    </source>
</evidence>
<proteinExistence type="predicted"/>
<keyword evidence="5" id="KW-1133">Transmembrane helix</keyword>
<sequence length="188" mass="21635">MDRPPENDCCSICHDNFNIPCQANCSHWFCGNCILRVWHHGSALSPCKCPICRHTITLLRPCEASLQHNHGPEVREVFQNLRRYNLSFDEGMKGLIQRLNNLPFFLRRMLRELADPQRSLPLFFRLRMVLPMLISAIYFLRPIHVIPEGIARFIGILDEIAIALILFLHVLHIAAMCRSAVLSRHGDG</sequence>
<reference evidence="7" key="1">
    <citation type="journal article" date="2023" name="Plant J.">
        <title>The genome of the king protea, Protea cynaroides.</title>
        <authorList>
            <person name="Chang J."/>
            <person name="Duong T.A."/>
            <person name="Schoeman C."/>
            <person name="Ma X."/>
            <person name="Roodt D."/>
            <person name="Barker N."/>
            <person name="Li Z."/>
            <person name="Van de Peer Y."/>
            <person name="Mizrachi E."/>
        </authorList>
    </citation>
    <scope>NUCLEOTIDE SEQUENCE</scope>
    <source>
        <tissue evidence="7">Young leaves</tissue>
    </source>
</reference>
<evidence type="ECO:0000313" key="8">
    <source>
        <dbReference type="Proteomes" id="UP001141806"/>
    </source>
</evidence>
<dbReference type="InterPro" id="IPR013083">
    <property type="entry name" value="Znf_RING/FYVE/PHD"/>
</dbReference>
<protein>
    <recommendedName>
        <fullName evidence="6">RING-type domain-containing protein</fullName>
    </recommendedName>
</protein>
<organism evidence="7 8">
    <name type="scientific">Protea cynaroides</name>
    <dbReference type="NCBI Taxonomy" id="273540"/>
    <lineage>
        <taxon>Eukaryota</taxon>
        <taxon>Viridiplantae</taxon>
        <taxon>Streptophyta</taxon>
        <taxon>Embryophyta</taxon>
        <taxon>Tracheophyta</taxon>
        <taxon>Spermatophyta</taxon>
        <taxon>Magnoliopsida</taxon>
        <taxon>Proteales</taxon>
        <taxon>Proteaceae</taxon>
        <taxon>Protea</taxon>
    </lineage>
</organism>
<keyword evidence="5" id="KW-0812">Transmembrane</keyword>
<evidence type="ECO:0000259" key="6">
    <source>
        <dbReference type="PROSITE" id="PS50089"/>
    </source>
</evidence>
<accession>A0A9Q0K648</accession>
<evidence type="ECO:0000256" key="1">
    <source>
        <dbReference type="ARBA" id="ARBA00022723"/>
    </source>
</evidence>
<feature type="transmembrane region" description="Helical" evidence="5">
    <location>
        <begin position="122"/>
        <end position="140"/>
    </location>
</feature>
<evidence type="ECO:0000256" key="2">
    <source>
        <dbReference type="ARBA" id="ARBA00022771"/>
    </source>
</evidence>
<keyword evidence="5" id="KW-0472">Membrane</keyword>
<dbReference type="InterPro" id="IPR017907">
    <property type="entry name" value="Znf_RING_CS"/>
</dbReference>
<dbReference type="AlphaFoldDB" id="A0A9Q0K648"/>
<dbReference type="Gene3D" id="3.30.40.10">
    <property type="entry name" value="Zinc/RING finger domain, C3HC4 (zinc finger)"/>
    <property type="match status" value="1"/>
</dbReference>
<name>A0A9Q0K648_9MAGN</name>
<dbReference type="OrthoDB" id="9049620at2759"/>
<comment type="caution">
    <text evidence="7">The sequence shown here is derived from an EMBL/GenBank/DDBJ whole genome shotgun (WGS) entry which is preliminary data.</text>
</comment>
<keyword evidence="2 4" id="KW-0863">Zinc-finger</keyword>
<dbReference type="Proteomes" id="UP001141806">
    <property type="component" value="Unassembled WGS sequence"/>
</dbReference>
<keyword evidence="3" id="KW-0862">Zinc</keyword>
<dbReference type="GO" id="GO:0061630">
    <property type="term" value="F:ubiquitin protein ligase activity"/>
    <property type="evidence" value="ECO:0007669"/>
    <property type="project" value="InterPro"/>
</dbReference>